<organism evidence="5 6">
    <name type="scientific">Coleophoma cylindrospora</name>
    <dbReference type="NCBI Taxonomy" id="1849047"/>
    <lineage>
        <taxon>Eukaryota</taxon>
        <taxon>Fungi</taxon>
        <taxon>Dikarya</taxon>
        <taxon>Ascomycota</taxon>
        <taxon>Pezizomycotina</taxon>
        <taxon>Leotiomycetes</taxon>
        <taxon>Helotiales</taxon>
        <taxon>Dermateaceae</taxon>
        <taxon>Coleophoma</taxon>
    </lineage>
</organism>
<dbReference type="OrthoDB" id="163438at2759"/>
<dbReference type="Gene3D" id="1.25.40.20">
    <property type="entry name" value="Ankyrin repeat-containing domain"/>
    <property type="match status" value="3"/>
</dbReference>
<dbReference type="PROSITE" id="PS50297">
    <property type="entry name" value="ANK_REP_REGION"/>
    <property type="match status" value="4"/>
</dbReference>
<protein>
    <submittedName>
        <fullName evidence="5">Uncharacterized protein</fullName>
    </submittedName>
</protein>
<keyword evidence="1" id="KW-0677">Repeat</keyword>
<reference evidence="5 6" key="1">
    <citation type="journal article" date="2018" name="IMA Fungus">
        <title>IMA Genome-F 9: Draft genome sequence of Annulohypoxylon stygium, Aspergillus mulundensis, Berkeleyomyces basicola (syn. Thielaviopsis basicola), Ceratocystis smalleyi, two Cercospora beticola strains, Coleophoma cylindrospora, Fusarium fracticaudum, Phialophora cf. hyalina, and Morchella septimelata.</title>
        <authorList>
            <person name="Wingfield B.D."/>
            <person name="Bills G.F."/>
            <person name="Dong Y."/>
            <person name="Huang W."/>
            <person name="Nel W.J."/>
            <person name="Swalarsk-Parry B.S."/>
            <person name="Vaghefi N."/>
            <person name="Wilken P.M."/>
            <person name="An Z."/>
            <person name="de Beer Z.W."/>
            <person name="De Vos L."/>
            <person name="Chen L."/>
            <person name="Duong T.A."/>
            <person name="Gao Y."/>
            <person name="Hammerbacher A."/>
            <person name="Kikkert J.R."/>
            <person name="Li Y."/>
            <person name="Li H."/>
            <person name="Li K."/>
            <person name="Li Q."/>
            <person name="Liu X."/>
            <person name="Ma X."/>
            <person name="Naidoo K."/>
            <person name="Pethybridge S.J."/>
            <person name="Sun J."/>
            <person name="Steenkamp E.T."/>
            <person name="van der Nest M.A."/>
            <person name="van Wyk S."/>
            <person name="Wingfield M.J."/>
            <person name="Xiong C."/>
            <person name="Yue Q."/>
            <person name="Zhang X."/>
        </authorList>
    </citation>
    <scope>NUCLEOTIDE SEQUENCE [LARGE SCALE GENOMIC DNA]</scope>
    <source>
        <strain evidence="5 6">BP6252</strain>
    </source>
</reference>
<dbReference type="Proteomes" id="UP000256645">
    <property type="component" value="Unassembled WGS sequence"/>
</dbReference>
<name>A0A3D8S7S9_9HELO</name>
<keyword evidence="2" id="KW-0040">ANK repeat</keyword>
<dbReference type="InterPro" id="IPR036770">
    <property type="entry name" value="Ankyrin_rpt-contain_sf"/>
</dbReference>
<dbReference type="Gene3D" id="3.40.50.300">
    <property type="entry name" value="P-loop containing nucleotide triphosphate hydrolases"/>
    <property type="match status" value="1"/>
</dbReference>
<dbReference type="SUPFAM" id="SSF48403">
    <property type="entry name" value="Ankyrin repeat"/>
    <property type="match status" value="1"/>
</dbReference>
<gene>
    <name evidence="5" type="ORF">BP6252_03487</name>
</gene>
<feature type="repeat" description="ANK" evidence="2">
    <location>
        <begin position="608"/>
        <end position="640"/>
    </location>
</feature>
<feature type="domain" description="GPI inositol-deacylase winged helix" evidence="3">
    <location>
        <begin position="334"/>
        <end position="407"/>
    </location>
</feature>
<dbReference type="SUPFAM" id="SSF52540">
    <property type="entry name" value="P-loop containing nucleoside triphosphate hydrolases"/>
    <property type="match status" value="1"/>
</dbReference>
<dbReference type="InterPro" id="IPR054471">
    <property type="entry name" value="GPIID_WHD"/>
</dbReference>
<dbReference type="EMBL" id="PDLM01000003">
    <property type="protein sequence ID" value="RDW82375.1"/>
    <property type="molecule type" value="Genomic_DNA"/>
</dbReference>
<dbReference type="PROSITE" id="PS50088">
    <property type="entry name" value="ANK_REPEAT"/>
    <property type="match status" value="5"/>
</dbReference>
<dbReference type="Pfam" id="PF22939">
    <property type="entry name" value="WHD_GPIID"/>
    <property type="match status" value="1"/>
</dbReference>
<dbReference type="Pfam" id="PF24883">
    <property type="entry name" value="NPHP3_N"/>
    <property type="match status" value="1"/>
</dbReference>
<dbReference type="PANTHER" id="PTHR10039">
    <property type="entry name" value="AMELOGENIN"/>
    <property type="match status" value="1"/>
</dbReference>
<keyword evidence="6" id="KW-1185">Reference proteome</keyword>
<dbReference type="STRING" id="1849047.A0A3D8S7S9"/>
<evidence type="ECO:0000259" key="3">
    <source>
        <dbReference type="Pfam" id="PF22939"/>
    </source>
</evidence>
<dbReference type="InterPro" id="IPR002110">
    <property type="entry name" value="Ankyrin_rpt"/>
</dbReference>
<dbReference type="AlphaFoldDB" id="A0A3D8S7S9"/>
<dbReference type="InterPro" id="IPR056884">
    <property type="entry name" value="NPHP3-like_N"/>
</dbReference>
<dbReference type="Pfam" id="PF12796">
    <property type="entry name" value="Ank_2"/>
    <property type="match status" value="3"/>
</dbReference>
<feature type="domain" description="Nephrocystin 3-like N-terminal" evidence="4">
    <location>
        <begin position="58"/>
        <end position="224"/>
    </location>
</feature>
<dbReference type="SMART" id="SM00248">
    <property type="entry name" value="ANK"/>
    <property type="match status" value="8"/>
</dbReference>
<evidence type="ECO:0000256" key="2">
    <source>
        <dbReference type="PROSITE-ProRule" id="PRU00023"/>
    </source>
</evidence>
<evidence type="ECO:0000259" key="4">
    <source>
        <dbReference type="Pfam" id="PF24883"/>
    </source>
</evidence>
<dbReference type="PANTHER" id="PTHR10039:SF14">
    <property type="entry name" value="NACHT DOMAIN-CONTAINING PROTEIN"/>
    <property type="match status" value="1"/>
</dbReference>
<comment type="caution">
    <text evidence="5">The sequence shown here is derived from an EMBL/GenBank/DDBJ whole genome shotgun (WGS) entry which is preliminary data.</text>
</comment>
<sequence>MELETNGVAAKKRKIYVEESYKESKEYNSCISWLGSDFLDPETQLLELENRSGKLVKGTCSWVYENLKYGDWYTGKPPHVLWVHGSPGKGKTMLAISQVKRLMLEKASVCYFFCNSQYKTLNNASSILRNLLRQLIEQHEHAFEAIRREFRHKDCAMPKNSNSPYFLWKLLRRILCNWDERPLWFVLDALDECEDDSQEVLLDNITSLQEDAEASNVRWLLTSRNESSVERLLYTKSIQISLEYNKDSVTKDVERYIDDRILGIYPNKNIPPNYINEIKTQLLQQAEGTFLWVALACRQLRTKAWHRAKEILAAMPSGLDELYAVLLEKALHNGGNIVREILAAVLVAVRPLTLLELGLLAGVELGFRDDSAALQSFAEECGSLVTIQDSRIHLVHTSVKEYLASNPETFGMAVDTGHAMMAIRSFEYVCGGVFDQGPQVLSFDEWVLCMPNFAKRVAEDEEVTDRGLDHGSLSTQPRLLVYPISFFLYHAQLSPHDFIDFVSSSIEFHRFFGPASVLLERWLQTIFCVHNASSPWDPAGMNTLHVAAMFGFNSLFDFWFDEPELPLESYDDHGRTPFYWAATMGQISFMEHLLGDFGADRYVEANDGSGTALHAAVNSKQEEVIAALLDADTDVDVLAGTPSQTVLFKAVQFNDEKLVRRLLVQHKANPNIACGRTWVRPRLWADSLDCPEDRNGFVDLENAVTYPLHEAARRGYLSIVKLLLDCHASIELKDTPGGKTALHQATDYWHNDVVKTLLERGANVNAISDTQDTALHVAMYSKNVSLIELFLKHGADIDAHGTLIGTVLAKAVSSKAYSWAGEFLDRGASANARGTDLTHVLITVINAAECGLIQALLKAGADPNVRDTSQEPALTLAVRTHNMEIVGLLLSHGADASVDDFGPLKLACNLGAARIAELLKENLQGKSLTFAMPKIDSEIPDSRELPYSLLPKHIRDRMRVSR</sequence>
<feature type="repeat" description="ANK" evidence="2">
    <location>
        <begin position="707"/>
        <end position="735"/>
    </location>
</feature>
<feature type="repeat" description="ANK" evidence="2">
    <location>
        <begin position="770"/>
        <end position="802"/>
    </location>
</feature>
<dbReference type="InterPro" id="IPR027417">
    <property type="entry name" value="P-loop_NTPase"/>
</dbReference>
<proteinExistence type="predicted"/>
<feature type="repeat" description="ANK" evidence="2">
    <location>
        <begin position="737"/>
        <end position="769"/>
    </location>
</feature>
<evidence type="ECO:0000256" key="1">
    <source>
        <dbReference type="ARBA" id="ARBA00022737"/>
    </source>
</evidence>
<accession>A0A3D8S7S9</accession>
<evidence type="ECO:0000313" key="6">
    <source>
        <dbReference type="Proteomes" id="UP000256645"/>
    </source>
</evidence>
<evidence type="ECO:0000313" key="5">
    <source>
        <dbReference type="EMBL" id="RDW82375.1"/>
    </source>
</evidence>
<feature type="repeat" description="ANK" evidence="2">
    <location>
        <begin position="869"/>
        <end position="901"/>
    </location>
</feature>